<evidence type="ECO:0000256" key="2">
    <source>
        <dbReference type="SAM" id="MobiDB-lite"/>
    </source>
</evidence>
<sequence length="331" mass="37280">MFHSWRDRQEVELVEAPVWVQIYDIPLNQRTSSNVQDIANKTGRFIRFDEKGAAGWGKFVRVKVALNVEKPLRKMLSIRKSQGPSTGVSYRYEGIPNFCYLCGKLGHLIKECDRRNEESNEEEVLNYGEWMRATPWKPYSAKLEALEVKPNTRAQDDASSKASASTSQGVSLKLQVYKDSLELHTERALNLSPHLDGPMLLPTVVDKTPEAVVNNLLAPILILDTPNAVDRVCPPHVEPSPNVQQSNSPNTRPQNFVLGSAGKKEHRKERARGQSGKTQVWYDEQGEQTNKSHRAKVVTSENASTDRGSQFTPEPTKNRLVNLLTRAKPEQ</sequence>
<comment type="caution">
    <text evidence="4">The sequence shown here is derived from an EMBL/GenBank/DDBJ whole genome shotgun (WGS) entry which is preliminary data.</text>
</comment>
<dbReference type="GO" id="GO:0008270">
    <property type="term" value="F:zinc ion binding"/>
    <property type="evidence" value="ECO:0007669"/>
    <property type="project" value="UniProtKB-KW"/>
</dbReference>
<dbReference type="AlphaFoldDB" id="A0A9Q0FX23"/>
<name>A0A9Q0FX23_9ROSI</name>
<keyword evidence="1" id="KW-0862">Zinc</keyword>
<dbReference type="GO" id="GO:0003676">
    <property type="term" value="F:nucleic acid binding"/>
    <property type="evidence" value="ECO:0007669"/>
    <property type="project" value="InterPro"/>
</dbReference>
<feature type="compositionally biased region" description="Polar residues" evidence="2">
    <location>
        <begin position="241"/>
        <end position="254"/>
    </location>
</feature>
<organism evidence="4 5">
    <name type="scientific">Turnera subulata</name>
    <dbReference type="NCBI Taxonomy" id="218843"/>
    <lineage>
        <taxon>Eukaryota</taxon>
        <taxon>Viridiplantae</taxon>
        <taxon>Streptophyta</taxon>
        <taxon>Embryophyta</taxon>
        <taxon>Tracheophyta</taxon>
        <taxon>Spermatophyta</taxon>
        <taxon>Magnoliopsida</taxon>
        <taxon>eudicotyledons</taxon>
        <taxon>Gunneridae</taxon>
        <taxon>Pentapetalae</taxon>
        <taxon>rosids</taxon>
        <taxon>fabids</taxon>
        <taxon>Malpighiales</taxon>
        <taxon>Passifloraceae</taxon>
        <taxon>Turnera</taxon>
    </lineage>
</organism>
<keyword evidence="1" id="KW-0863">Zinc-finger</keyword>
<dbReference type="InterPro" id="IPR040256">
    <property type="entry name" value="At4g02000-like"/>
</dbReference>
<evidence type="ECO:0000313" key="4">
    <source>
        <dbReference type="EMBL" id="KAJ4839290.1"/>
    </source>
</evidence>
<dbReference type="InterPro" id="IPR001878">
    <property type="entry name" value="Znf_CCHC"/>
</dbReference>
<accession>A0A9Q0FX23</accession>
<dbReference type="SUPFAM" id="SSF57756">
    <property type="entry name" value="Retrovirus zinc finger-like domains"/>
    <property type="match status" value="1"/>
</dbReference>
<evidence type="ECO:0000256" key="1">
    <source>
        <dbReference type="PROSITE-ProRule" id="PRU00047"/>
    </source>
</evidence>
<dbReference type="PROSITE" id="PS50158">
    <property type="entry name" value="ZF_CCHC"/>
    <property type="match status" value="1"/>
</dbReference>
<reference evidence="4" key="1">
    <citation type="submission" date="2022-02" db="EMBL/GenBank/DDBJ databases">
        <authorList>
            <person name="Henning P.M."/>
            <person name="McCubbin A.G."/>
            <person name="Shore J.S."/>
        </authorList>
    </citation>
    <scope>NUCLEOTIDE SEQUENCE</scope>
    <source>
        <strain evidence="4">F60SS</strain>
        <tissue evidence="4">Leaves</tissue>
    </source>
</reference>
<keyword evidence="5" id="KW-1185">Reference proteome</keyword>
<dbReference type="InterPro" id="IPR025836">
    <property type="entry name" value="Zn_knuckle_CX2CX4HX4C"/>
</dbReference>
<dbReference type="OrthoDB" id="1939268at2759"/>
<evidence type="ECO:0000313" key="5">
    <source>
        <dbReference type="Proteomes" id="UP001141552"/>
    </source>
</evidence>
<feature type="compositionally biased region" description="Polar residues" evidence="2">
    <location>
        <begin position="299"/>
        <end position="315"/>
    </location>
</feature>
<evidence type="ECO:0000259" key="3">
    <source>
        <dbReference type="PROSITE" id="PS50158"/>
    </source>
</evidence>
<dbReference type="InterPro" id="IPR036875">
    <property type="entry name" value="Znf_CCHC_sf"/>
</dbReference>
<proteinExistence type="predicted"/>
<protein>
    <recommendedName>
        <fullName evidence="3">CCHC-type domain-containing protein</fullName>
    </recommendedName>
</protein>
<dbReference type="PANTHER" id="PTHR31286">
    <property type="entry name" value="GLYCINE-RICH CELL WALL STRUCTURAL PROTEIN 1.8-LIKE"/>
    <property type="match status" value="1"/>
</dbReference>
<dbReference type="Proteomes" id="UP001141552">
    <property type="component" value="Unassembled WGS sequence"/>
</dbReference>
<keyword evidence="1" id="KW-0479">Metal-binding</keyword>
<dbReference type="EMBL" id="JAKUCV010003356">
    <property type="protein sequence ID" value="KAJ4839290.1"/>
    <property type="molecule type" value="Genomic_DNA"/>
</dbReference>
<feature type="domain" description="CCHC-type" evidence="3">
    <location>
        <begin position="99"/>
        <end position="112"/>
    </location>
</feature>
<dbReference type="PANTHER" id="PTHR31286:SF167">
    <property type="entry name" value="OS09G0268800 PROTEIN"/>
    <property type="match status" value="1"/>
</dbReference>
<dbReference type="Pfam" id="PF14392">
    <property type="entry name" value="zf-CCHC_4"/>
    <property type="match status" value="1"/>
</dbReference>
<gene>
    <name evidence="4" type="ORF">Tsubulata_035583</name>
</gene>
<feature type="region of interest" description="Disordered" evidence="2">
    <location>
        <begin position="232"/>
        <end position="331"/>
    </location>
</feature>
<reference evidence="4" key="2">
    <citation type="journal article" date="2023" name="Plants (Basel)">
        <title>Annotation of the Turnera subulata (Passifloraceae) Draft Genome Reveals the S-Locus Evolved after the Divergence of Turneroideae from Passifloroideae in a Stepwise Manner.</title>
        <authorList>
            <person name="Henning P.M."/>
            <person name="Roalson E.H."/>
            <person name="Mir W."/>
            <person name="McCubbin A.G."/>
            <person name="Shore J.S."/>
        </authorList>
    </citation>
    <scope>NUCLEOTIDE SEQUENCE</scope>
    <source>
        <strain evidence="4">F60SS</strain>
    </source>
</reference>